<sequence>MLGIPRTPKRVVRAHSRDIYQPRFRIDQPASPLPKSHLQGFILPLKQPILGSMDLPTPIPMNTSTPKPQPTHHSPLFKEPPKRRSELQHQNANALPKIVDVDEEELHEEVALEDSDVIVLSPEPRPVSAPLIKKALPKPPPRPRTAEPIEQKPAKIAVRKPAIKQRTVPKLTVTQTPRCARPTASWLARIKSNREDCTLKAPIS</sequence>
<reference evidence="3" key="1">
    <citation type="submission" date="2017-10" db="EMBL/GenBank/DDBJ databases">
        <title>Rapid genome shrinkage in a self-fertile nematode reveals novel sperm competition proteins.</title>
        <authorList>
            <person name="Yin D."/>
            <person name="Schwarz E.M."/>
            <person name="Thomas C.G."/>
            <person name="Felde R.L."/>
            <person name="Korf I.F."/>
            <person name="Cutter A.D."/>
            <person name="Schartner C.M."/>
            <person name="Ralston E.J."/>
            <person name="Meyer B.J."/>
            <person name="Haag E.S."/>
        </authorList>
    </citation>
    <scope>NUCLEOTIDE SEQUENCE [LARGE SCALE GENOMIC DNA]</scope>
    <source>
        <strain evidence="3">JU1422</strain>
    </source>
</reference>
<feature type="compositionally biased region" description="Basic and acidic residues" evidence="1">
    <location>
        <begin position="144"/>
        <end position="153"/>
    </location>
</feature>
<proteinExistence type="predicted"/>
<protein>
    <submittedName>
        <fullName evidence="2">Uncharacterized protein</fullName>
    </submittedName>
</protein>
<evidence type="ECO:0000256" key="1">
    <source>
        <dbReference type="SAM" id="MobiDB-lite"/>
    </source>
</evidence>
<feature type="region of interest" description="Disordered" evidence="1">
    <location>
        <begin position="61"/>
        <end position="88"/>
    </location>
</feature>
<dbReference type="Proteomes" id="UP000230233">
    <property type="component" value="Chromosome IV"/>
</dbReference>
<feature type="region of interest" description="Disordered" evidence="1">
    <location>
        <begin position="130"/>
        <end position="154"/>
    </location>
</feature>
<evidence type="ECO:0000313" key="3">
    <source>
        <dbReference type="Proteomes" id="UP000230233"/>
    </source>
</evidence>
<dbReference type="AlphaFoldDB" id="A0A2G5U741"/>
<dbReference type="EMBL" id="PDUG01000004">
    <property type="protein sequence ID" value="PIC35327.1"/>
    <property type="molecule type" value="Genomic_DNA"/>
</dbReference>
<organism evidence="2 3">
    <name type="scientific">Caenorhabditis nigoni</name>
    <dbReference type="NCBI Taxonomy" id="1611254"/>
    <lineage>
        <taxon>Eukaryota</taxon>
        <taxon>Metazoa</taxon>
        <taxon>Ecdysozoa</taxon>
        <taxon>Nematoda</taxon>
        <taxon>Chromadorea</taxon>
        <taxon>Rhabditida</taxon>
        <taxon>Rhabditina</taxon>
        <taxon>Rhabditomorpha</taxon>
        <taxon>Rhabditoidea</taxon>
        <taxon>Rhabditidae</taxon>
        <taxon>Peloderinae</taxon>
        <taxon>Caenorhabditis</taxon>
    </lineage>
</organism>
<name>A0A2G5U741_9PELO</name>
<dbReference type="OrthoDB" id="10396201at2759"/>
<accession>A0A2G5U741</accession>
<evidence type="ECO:0000313" key="2">
    <source>
        <dbReference type="EMBL" id="PIC35327.1"/>
    </source>
</evidence>
<comment type="caution">
    <text evidence="2">The sequence shown here is derived from an EMBL/GenBank/DDBJ whole genome shotgun (WGS) entry which is preliminary data.</text>
</comment>
<keyword evidence="3" id="KW-1185">Reference proteome</keyword>
<gene>
    <name evidence="2" type="primary">Cnig_chr_IV.g14720</name>
    <name evidence="2" type="ORF">B9Z55_014720</name>
</gene>